<feature type="region of interest" description="Disordered" evidence="1">
    <location>
        <begin position="246"/>
        <end position="270"/>
    </location>
</feature>
<gene>
    <name evidence="2" type="ORF">PCOR1329_LOCUS61667</name>
</gene>
<evidence type="ECO:0000256" key="1">
    <source>
        <dbReference type="SAM" id="MobiDB-lite"/>
    </source>
</evidence>
<dbReference type="Proteomes" id="UP001189429">
    <property type="component" value="Unassembled WGS sequence"/>
</dbReference>
<feature type="region of interest" description="Disordered" evidence="1">
    <location>
        <begin position="286"/>
        <end position="344"/>
    </location>
</feature>
<organism evidence="2 3">
    <name type="scientific">Prorocentrum cordatum</name>
    <dbReference type="NCBI Taxonomy" id="2364126"/>
    <lineage>
        <taxon>Eukaryota</taxon>
        <taxon>Sar</taxon>
        <taxon>Alveolata</taxon>
        <taxon>Dinophyceae</taxon>
        <taxon>Prorocentrales</taxon>
        <taxon>Prorocentraceae</taxon>
        <taxon>Prorocentrum</taxon>
    </lineage>
</organism>
<protein>
    <submittedName>
        <fullName evidence="2">Uncharacterized protein</fullName>
    </submittedName>
</protein>
<evidence type="ECO:0000313" key="3">
    <source>
        <dbReference type="Proteomes" id="UP001189429"/>
    </source>
</evidence>
<sequence length="344" mass="36414">MRVKRDKACEKLKSTRARMTFQEQEALPEILEELDRLKECTTVFEEQRREAEVEAHARDVDMGFVAADGGVGGVGRQTQQQRPPAAGMQQMPHAGGAEAAAVAPDPMAVMMHQMLVKMEQQAMGFQQAGVAPPRPPGVQQADQAARAPAHGPFPPMPPQMGGAPPTVGVAEALQAQQEAQEARRYAVVQRQADAIHEAQSREATMAEMTERVQREAMAAAAAAASAGPAPRTDYSVNVGCYDAKGTDEESDAGGCDPPASAENASGRDVGARRPRMLAYVASAHAASRTAHGGGGGASADGSEPDFGYTRVMHGADRLEDPYLVPPKKMSVTDNVDMSESPARC</sequence>
<dbReference type="EMBL" id="CAUYUJ010017762">
    <property type="protein sequence ID" value="CAK0877670.1"/>
    <property type="molecule type" value="Genomic_DNA"/>
</dbReference>
<name>A0ABN9VVR8_9DINO</name>
<keyword evidence="3" id="KW-1185">Reference proteome</keyword>
<proteinExistence type="predicted"/>
<feature type="region of interest" description="Disordered" evidence="1">
    <location>
        <begin position="128"/>
        <end position="152"/>
    </location>
</feature>
<reference evidence="2" key="1">
    <citation type="submission" date="2023-10" db="EMBL/GenBank/DDBJ databases">
        <authorList>
            <person name="Chen Y."/>
            <person name="Shah S."/>
            <person name="Dougan E. K."/>
            <person name="Thang M."/>
            <person name="Chan C."/>
        </authorList>
    </citation>
    <scope>NUCLEOTIDE SEQUENCE [LARGE SCALE GENOMIC DNA]</scope>
</reference>
<accession>A0ABN9VVR8</accession>
<comment type="caution">
    <text evidence="2">The sequence shown here is derived from an EMBL/GenBank/DDBJ whole genome shotgun (WGS) entry which is preliminary data.</text>
</comment>
<evidence type="ECO:0000313" key="2">
    <source>
        <dbReference type="EMBL" id="CAK0877670.1"/>
    </source>
</evidence>